<accession>A0ABU9Y534</accession>
<reference evidence="7 8" key="1">
    <citation type="submission" date="2024-05" db="EMBL/GenBank/DDBJ databases">
        <authorList>
            <person name="Liu Q."/>
            <person name="Xin Y.-H."/>
        </authorList>
    </citation>
    <scope>NUCLEOTIDE SEQUENCE [LARGE SCALE GENOMIC DNA]</scope>
    <source>
        <strain evidence="7 8">CGMCC 1.10181</strain>
    </source>
</reference>
<protein>
    <submittedName>
        <fullName evidence="7">Efflux RND transporter periplasmic adaptor subunit</fullName>
    </submittedName>
</protein>
<keyword evidence="3" id="KW-0812">Transmembrane</keyword>
<dbReference type="Pfam" id="PF25975">
    <property type="entry name" value="CzcB_C"/>
    <property type="match status" value="1"/>
</dbReference>
<dbReference type="Gene3D" id="2.40.50.100">
    <property type="match status" value="1"/>
</dbReference>
<proteinExistence type="inferred from homology"/>
<dbReference type="InterPro" id="IPR051909">
    <property type="entry name" value="MFP_Cation_Efflux"/>
</dbReference>
<dbReference type="NCBIfam" id="TIGR01730">
    <property type="entry name" value="RND_mfp"/>
    <property type="match status" value="1"/>
</dbReference>
<feature type="transmembrane region" description="Helical" evidence="3">
    <location>
        <begin position="12"/>
        <end position="31"/>
    </location>
</feature>
<organism evidence="7 8">
    <name type="scientific">Sphingomonas oligophenolica</name>
    <dbReference type="NCBI Taxonomy" id="301154"/>
    <lineage>
        <taxon>Bacteria</taxon>
        <taxon>Pseudomonadati</taxon>
        <taxon>Pseudomonadota</taxon>
        <taxon>Alphaproteobacteria</taxon>
        <taxon>Sphingomonadales</taxon>
        <taxon>Sphingomonadaceae</taxon>
        <taxon>Sphingomonas</taxon>
    </lineage>
</organism>
<dbReference type="InterPro" id="IPR058647">
    <property type="entry name" value="BSH_CzcB-like"/>
</dbReference>
<dbReference type="InterPro" id="IPR058649">
    <property type="entry name" value="CzcB_C"/>
</dbReference>
<comment type="caution">
    <text evidence="7">The sequence shown here is derived from an EMBL/GenBank/DDBJ whole genome shotgun (WGS) entry which is preliminary data.</text>
</comment>
<dbReference type="Pfam" id="PF25893">
    <property type="entry name" value="HH_CzcB"/>
    <property type="match status" value="1"/>
</dbReference>
<evidence type="ECO:0000256" key="2">
    <source>
        <dbReference type="ARBA" id="ARBA00022448"/>
    </source>
</evidence>
<dbReference type="Gene3D" id="2.40.30.170">
    <property type="match status" value="1"/>
</dbReference>
<evidence type="ECO:0000256" key="3">
    <source>
        <dbReference type="SAM" id="Phobius"/>
    </source>
</evidence>
<keyword evidence="2" id="KW-0813">Transport</keyword>
<dbReference type="InterPro" id="IPR006143">
    <property type="entry name" value="RND_pump_MFP"/>
</dbReference>
<gene>
    <name evidence="7" type="ORF">ABC974_14775</name>
</gene>
<dbReference type="InterPro" id="IPR058648">
    <property type="entry name" value="HH_CzcB-like"/>
</dbReference>
<evidence type="ECO:0000313" key="7">
    <source>
        <dbReference type="EMBL" id="MEN2790902.1"/>
    </source>
</evidence>
<dbReference type="EMBL" id="JBDIME010000013">
    <property type="protein sequence ID" value="MEN2790902.1"/>
    <property type="molecule type" value="Genomic_DNA"/>
</dbReference>
<comment type="similarity">
    <text evidence="1">Belongs to the membrane fusion protein (MFP) (TC 8.A.1) family.</text>
</comment>
<dbReference type="PANTHER" id="PTHR30097:SF4">
    <property type="entry name" value="SLR6042 PROTEIN"/>
    <property type="match status" value="1"/>
</dbReference>
<feature type="domain" description="CzcB-like barrel-sandwich hybrid" evidence="5">
    <location>
        <begin position="93"/>
        <end position="231"/>
    </location>
</feature>
<evidence type="ECO:0000313" key="8">
    <source>
        <dbReference type="Proteomes" id="UP001419910"/>
    </source>
</evidence>
<feature type="domain" description="CzcB-like alpha-helical hairpin" evidence="4">
    <location>
        <begin position="132"/>
        <end position="184"/>
    </location>
</feature>
<keyword evidence="8" id="KW-1185">Reference proteome</keyword>
<evidence type="ECO:0000256" key="1">
    <source>
        <dbReference type="ARBA" id="ARBA00009477"/>
    </source>
</evidence>
<feature type="domain" description="CzcB-like C-terminal circularly permuted SH3-like" evidence="6">
    <location>
        <begin position="317"/>
        <end position="377"/>
    </location>
</feature>
<evidence type="ECO:0000259" key="6">
    <source>
        <dbReference type="Pfam" id="PF25975"/>
    </source>
</evidence>
<dbReference type="SUPFAM" id="SSF111369">
    <property type="entry name" value="HlyD-like secretion proteins"/>
    <property type="match status" value="1"/>
</dbReference>
<evidence type="ECO:0000259" key="4">
    <source>
        <dbReference type="Pfam" id="PF25893"/>
    </source>
</evidence>
<dbReference type="Proteomes" id="UP001419910">
    <property type="component" value="Unassembled WGS sequence"/>
</dbReference>
<dbReference type="Pfam" id="PF25973">
    <property type="entry name" value="BSH_CzcB"/>
    <property type="match status" value="1"/>
</dbReference>
<keyword evidence="3" id="KW-0472">Membrane</keyword>
<evidence type="ECO:0000259" key="5">
    <source>
        <dbReference type="Pfam" id="PF25973"/>
    </source>
</evidence>
<dbReference type="Gene3D" id="1.10.287.470">
    <property type="entry name" value="Helix hairpin bin"/>
    <property type="match status" value="1"/>
</dbReference>
<name>A0ABU9Y534_9SPHN</name>
<keyword evidence="3" id="KW-1133">Transmembrane helix</keyword>
<dbReference type="RefSeq" id="WP_343892812.1">
    <property type="nucleotide sequence ID" value="NZ_BAAAEH010000065.1"/>
</dbReference>
<dbReference type="PANTHER" id="PTHR30097">
    <property type="entry name" value="CATION EFFLUX SYSTEM PROTEIN CUSB"/>
    <property type="match status" value="1"/>
</dbReference>
<dbReference type="Gene3D" id="2.40.420.20">
    <property type="match status" value="1"/>
</dbReference>
<sequence>MDDSPRPNNWPMMIGIAAVAGLAGFGASYVVGTGTKPAPAPATAPDKTGPVEVRIPAAYLASAGIAVEPVGSGGPSAEIAAPATVTSTPTGEAVVVARASGTITRVNHRLGDPVRAGEVLALVDSLDAASMSADRSVAAAKADLARKTYARESGLYRQGVTPRQDMEAAQSALAVANAEAQRASAIARAAGVAGNGRSVVVVAPISGRITAGAAMLGAFVQPQAELFRIADAGAVQVEAAVPAADARRIMPGDTATIISGRGAPIDATVRSVTPTVAGATQAATVILIPTTGAGQFIAGEGVQVRIRVRGDGSAVSLTVPEDAVQNIDGRDVLFVRTATGFVARPVLVGTRSGGIAQIVSGIRAGERVATRNAFLVKADMIKSAGEEEE</sequence>